<dbReference type="Pfam" id="PF26492">
    <property type="entry name" value="DUF8160"/>
    <property type="match status" value="1"/>
</dbReference>
<comment type="caution">
    <text evidence="3">The sequence shown here is derived from an EMBL/GenBank/DDBJ whole genome shotgun (WGS) entry which is preliminary data.</text>
</comment>
<proteinExistence type="predicted"/>
<name>A0A8J7YGI0_9EURY</name>
<evidence type="ECO:0000256" key="1">
    <source>
        <dbReference type="SAM" id="MobiDB-lite"/>
    </source>
</evidence>
<feature type="compositionally biased region" description="Basic and acidic residues" evidence="1">
    <location>
        <begin position="7"/>
        <end position="18"/>
    </location>
</feature>
<dbReference type="Proteomes" id="UP000783863">
    <property type="component" value="Unassembled WGS sequence"/>
</dbReference>
<evidence type="ECO:0000313" key="4">
    <source>
        <dbReference type="Proteomes" id="UP000783863"/>
    </source>
</evidence>
<evidence type="ECO:0000313" key="3">
    <source>
        <dbReference type="EMBL" id="MBX0305510.1"/>
    </source>
</evidence>
<sequence>MSDDNPLMDRFEEHKPQSSDEDEDSSTGDETASSDNTDNLDNTEAVQAEETTETSSKNSESDSETSGDSNSSDTDTRRSRPHTAIYISEDLVEKVDERYRKINGQLMIDGKEEIEKHKHFFEGLIKAGLDHDDLEEIVLNQRNK</sequence>
<feature type="domain" description="DUF8160" evidence="2">
    <location>
        <begin position="19"/>
        <end position="130"/>
    </location>
</feature>
<dbReference type="AlphaFoldDB" id="A0A8J7YGI0"/>
<gene>
    <name evidence="3" type="ORF">EGD98_17760</name>
</gene>
<feature type="region of interest" description="Disordered" evidence="1">
    <location>
        <begin position="1"/>
        <end position="84"/>
    </location>
</feature>
<keyword evidence="4" id="KW-1185">Reference proteome</keyword>
<dbReference type="InterPro" id="IPR058474">
    <property type="entry name" value="DUF8160"/>
</dbReference>
<reference evidence="3" key="1">
    <citation type="submission" date="2021-06" db="EMBL/GenBank/DDBJ databases">
        <title>Halomicroarcula sp. F24A a new haloarchaeum isolated from saline soil.</title>
        <authorList>
            <person name="Duran-Viseras A."/>
            <person name="Sanchez-Porro C."/>
            <person name="Ventosa A."/>
        </authorList>
    </citation>
    <scope>NUCLEOTIDE SEQUENCE</scope>
    <source>
        <strain evidence="3">F24A</strain>
    </source>
</reference>
<dbReference type="RefSeq" id="WP_220589739.1">
    <property type="nucleotide sequence ID" value="NZ_RKLQ01000004.1"/>
</dbReference>
<evidence type="ECO:0000259" key="2">
    <source>
        <dbReference type="Pfam" id="PF26492"/>
    </source>
</evidence>
<dbReference type="EMBL" id="RKLQ01000004">
    <property type="protein sequence ID" value="MBX0305510.1"/>
    <property type="molecule type" value="Genomic_DNA"/>
</dbReference>
<protein>
    <recommendedName>
        <fullName evidence="2">DUF8160 domain-containing protein</fullName>
    </recommendedName>
</protein>
<feature type="compositionally biased region" description="Low complexity" evidence="1">
    <location>
        <begin position="43"/>
        <end position="73"/>
    </location>
</feature>
<accession>A0A8J7YGI0</accession>
<organism evidence="3 4">
    <name type="scientific">Haloarcula salinisoli</name>
    <dbReference type="NCBI Taxonomy" id="2487746"/>
    <lineage>
        <taxon>Archaea</taxon>
        <taxon>Methanobacteriati</taxon>
        <taxon>Methanobacteriota</taxon>
        <taxon>Stenosarchaea group</taxon>
        <taxon>Halobacteria</taxon>
        <taxon>Halobacteriales</taxon>
        <taxon>Haloarculaceae</taxon>
        <taxon>Haloarcula</taxon>
    </lineage>
</organism>